<evidence type="ECO:0000313" key="2">
    <source>
        <dbReference type="EMBL" id="SMY05304.1"/>
    </source>
</evidence>
<dbReference type="AlphaFoldDB" id="A0A2H1L0F5"/>
<dbReference type="Proteomes" id="UP000234300">
    <property type="component" value="Unassembled WGS sequence"/>
</dbReference>
<evidence type="ECO:0000313" key="3">
    <source>
        <dbReference type="Proteomes" id="UP000234300"/>
    </source>
</evidence>
<sequence>MRPGGEEHRSSERTDPGFGQQDCRRTGLNKFSELVMVVLQIVIKIEDAFS</sequence>
<organism evidence="2 3">
    <name type="scientific">Brevibacterium aurantiacum</name>
    <dbReference type="NCBI Taxonomy" id="273384"/>
    <lineage>
        <taxon>Bacteria</taxon>
        <taxon>Bacillati</taxon>
        <taxon>Actinomycetota</taxon>
        <taxon>Actinomycetes</taxon>
        <taxon>Micrococcales</taxon>
        <taxon>Brevibacteriaceae</taxon>
        <taxon>Brevibacterium</taxon>
    </lineage>
</organism>
<evidence type="ECO:0000256" key="1">
    <source>
        <dbReference type="SAM" id="MobiDB-lite"/>
    </source>
</evidence>
<protein>
    <submittedName>
        <fullName evidence="2">Uncharacterized protein</fullName>
    </submittedName>
</protein>
<feature type="compositionally biased region" description="Basic and acidic residues" evidence="1">
    <location>
        <begin position="1"/>
        <end position="15"/>
    </location>
</feature>
<dbReference type="EMBL" id="FXZI01000039">
    <property type="protein sequence ID" value="SMY05304.1"/>
    <property type="molecule type" value="Genomic_DNA"/>
</dbReference>
<reference evidence="2 3" key="1">
    <citation type="submission" date="2017-03" db="EMBL/GenBank/DDBJ databases">
        <authorList>
            <person name="Afonso C.L."/>
            <person name="Miller P.J."/>
            <person name="Scott M.A."/>
            <person name="Spackman E."/>
            <person name="Goraichik I."/>
            <person name="Dimitrov K.M."/>
            <person name="Suarez D.L."/>
            <person name="Swayne D.E."/>
        </authorList>
    </citation>
    <scope>NUCLEOTIDE SEQUENCE [LARGE SCALE GENOMIC DNA]</scope>
    <source>
        <strain evidence="3">8(6)</strain>
    </source>
</reference>
<accession>A0A2H1L0F5</accession>
<name>A0A2H1L0F5_BREAU</name>
<proteinExistence type="predicted"/>
<feature type="region of interest" description="Disordered" evidence="1">
    <location>
        <begin position="1"/>
        <end position="22"/>
    </location>
</feature>
<gene>
    <name evidence="2" type="ORF">BAURA86_04029</name>
</gene>